<dbReference type="InterPro" id="IPR037465">
    <property type="entry name" value="YlxR"/>
</dbReference>
<evidence type="ECO:0000259" key="1">
    <source>
        <dbReference type="Pfam" id="PF04296"/>
    </source>
</evidence>
<name>A0A5P0ZER7_9LACO</name>
<comment type="caution">
    <text evidence="2">The sequence shown here is derived from an EMBL/GenBank/DDBJ whole genome shotgun (WGS) entry which is preliminary data.</text>
</comment>
<dbReference type="InterPro" id="IPR035931">
    <property type="entry name" value="YlxR-like_sf"/>
</dbReference>
<dbReference type="AlphaFoldDB" id="A0A5P0ZER7"/>
<dbReference type="SUPFAM" id="SSF64376">
    <property type="entry name" value="YlxR-like"/>
    <property type="match status" value="1"/>
</dbReference>
<dbReference type="PANTHER" id="PTHR34215">
    <property type="entry name" value="BLL0784 PROTEIN"/>
    <property type="match status" value="1"/>
</dbReference>
<dbReference type="CDD" id="cd00279">
    <property type="entry name" value="YlxR"/>
    <property type="match status" value="1"/>
</dbReference>
<dbReference type="PANTHER" id="PTHR34215:SF1">
    <property type="entry name" value="YLXR DOMAIN-CONTAINING PROTEIN"/>
    <property type="match status" value="1"/>
</dbReference>
<accession>A0A5P0ZER7</accession>
<sequence>MDLVARKIPMRKDVLTDKMYPKREMVRIVRDKDGNISIDPTGKKSGRGAYVGLNPEAVKEAKSKKILEKVFSTKVSPDFYDELFEFVDHQKARMDLFGDLGKKH</sequence>
<feature type="domain" description="YlxR" evidence="1">
    <location>
        <begin position="11"/>
        <end position="83"/>
    </location>
</feature>
<dbReference type="RefSeq" id="WP_153381536.1">
    <property type="nucleotide sequence ID" value="NZ_VDFM01000001.1"/>
</dbReference>
<dbReference type="Pfam" id="PF04296">
    <property type="entry name" value="YlxR"/>
    <property type="match status" value="1"/>
</dbReference>
<dbReference type="NCBIfam" id="NF047356">
    <property type="entry name" value="RNA_bind_RnpM"/>
    <property type="match status" value="1"/>
</dbReference>
<dbReference type="EMBL" id="VDFM01000001">
    <property type="protein sequence ID" value="MQS51518.1"/>
    <property type="molecule type" value="Genomic_DNA"/>
</dbReference>
<evidence type="ECO:0000313" key="2">
    <source>
        <dbReference type="EMBL" id="MQS51518.1"/>
    </source>
</evidence>
<dbReference type="InterPro" id="IPR007393">
    <property type="entry name" value="YlxR_dom"/>
</dbReference>
<dbReference type="OrthoDB" id="9813251at2"/>
<evidence type="ECO:0000313" key="3">
    <source>
        <dbReference type="Proteomes" id="UP000380386"/>
    </source>
</evidence>
<reference evidence="2 3" key="1">
    <citation type="journal article" date="2019" name="Syst. Appl. Microbiol.">
        <title>Polyphasic characterization of two novel Lactobacillus spp. isolated from blown salami packages: Description of Lactobacillus halodurans sp. nov. and Lactobacillus salsicarnum sp. nov.</title>
        <authorList>
            <person name="Schuster J.A."/>
            <person name="Klingl A."/>
            <person name="Vogel R.F."/>
            <person name="Ehrmann M.A."/>
        </authorList>
    </citation>
    <scope>NUCLEOTIDE SEQUENCE [LARGE SCALE GENOMIC DNA]</scope>
    <source>
        <strain evidence="2 3">TMW 1.2118</strain>
    </source>
</reference>
<organism evidence="2 3">
    <name type="scientific">Companilactobacillus mishanensis</name>
    <dbReference type="NCBI Taxonomy" id="2486008"/>
    <lineage>
        <taxon>Bacteria</taxon>
        <taxon>Bacillati</taxon>
        <taxon>Bacillota</taxon>
        <taxon>Bacilli</taxon>
        <taxon>Lactobacillales</taxon>
        <taxon>Lactobacillaceae</taxon>
        <taxon>Companilactobacillus</taxon>
    </lineage>
</organism>
<gene>
    <name evidence="2" type="ORF">FHL02_00630</name>
</gene>
<protein>
    <submittedName>
        <fullName evidence="2">YlxR family protein</fullName>
    </submittedName>
</protein>
<dbReference type="Proteomes" id="UP000380386">
    <property type="component" value="Unassembled WGS sequence"/>
</dbReference>
<proteinExistence type="predicted"/>
<dbReference type="Gene3D" id="3.30.1230.10">
    <property type="entry name" value="YlxR-like"/>
    <property type="match status" value="1"/>
</dbReference>